<evidence type="ECO:0000313" key="2">
    <source>
        <dbReference type="EMBL" id="SBP22676.1"/>
    </source>
</evidence>
<dbReference type="GO" id="GO:0015074">
    <property type="term" value="P:DNA integration"/>
    <property type="evidence" value="ECO:0007669"/>
    <property type="project" value="InterPro"/>
</dbReference>
<organism evidence="2">
    <name type="scientific">Iconisemion striatum</name>
    <dbReference type="NCBI Taxonomy" id="60296"/>
    <lineage>
        <taxon>Eukaryota</taxon>
        <taxon>Metazoa</taxon>
        <taxon>Chordata</taxon>
        <taxon>Craniata</taxon>
        <taxon>Vertebrata</taxon>
        <taxon>Euteleostomi</taxon>
        <taxon>Actinopterygii</taxon>
        <taxon>Neopterygii</taxon>
        <taxon>Teleostei</taxon>
        <taxon>Neoteleostei</taxon>
        <taxon>Acanthomorphata</taxon>
        <taxon>Ovalentaria</taxon>
        <taxon>Atherinomorphae</taxon>
        <taxon>Cyprinodontiformes</taxon>
        <taxon>Nothobranchiidae</taxon>
        <taxon>Iconisemion</taxon>
    </lineage>
</organism>
<dbReference type="GO" id="GO:0006313">
    <property type="term" value="P:DNA transposition"/>
    <property type="evidence" value="ECO:0007669"/>
    <property type="project" value="InterPro"/>
</dbReference>
<dbReference type="GO" id="GO:0003677">
    <property type="term" value="F:DNA binding"/>
    <property type="evidence" value="ECO:0007669"/>
    <property type="project" value="InterPro"/>
</dbReference>
<reference evidence="2" key="1">
    <citation type="submission" date="2016-05" db="EMBL/GenBank/DDBJ databases">
        <authorList>
            <person name="Lavstsen T."/>
            <person name="Jespersen J.S."/>
        </authorList>
    </citation>
    <scope>NUCLEOTIDE SEQUENCE</scope>
    <source>
        <tissue evidence="2">Brain</tissue>
    </source>
</reference>
<dbReference type="Pfam" id="PF01498">
    <property type="entry name" value="HTH_Tnp_Tc3_2"/>
    <property type="match status" value="1"/>
</dbReference>
<evidence type="ECO:0000259" key="1">
    <source>
        <dbReference type="Pfam" id="PF01498"/>
    </source>
</evidence>
<dbReference type="InterPro" id="IPR002492">
    <property type="entry name" value="Transposase_Tc1-like"/>
</dbReference>
<feature type="domain" description="Transposase Tc1-like" evidence="1">
    <location>
        <begin position="20"/>
        <end position="90"/>
    </location>
</feature>
<gene>
    <name evidence="2" type="primary">Nfu_g_1_026076</name>
</gene>
<accession>A0A1A7XX63</accession>
<dbReference type="AlphaFoldDB" id="A0A1A7XX63"/>
<reference evidence="2" key="2">
    <citation type="submission" date="2016-06" db="EMBL/GenBank/DDBJ databases">
        <title>The genome of a short-lived fish provides insights into sex chromosome evolution and the genetic control of aging.</title>
        <authorList>
            <person name="Reichwald K."/>
            <person name="Felder M."/>
            <person name="Petzold A."/>
            <person name="Koch P."/>
            <person name="Groth M."/>
            <person name="Platzer M."/>
        </authorList>
    </citation>
    <scope>NUCLEOTIDE SEQUENCE</scope>
    <source>
        <tissue evidence="2">Brain</tissue>
    </source>
</reference>
<proteinExistence type="predicted"/>
<name>A0A1A7XX63_9TELE</name>
<protein>
    <recommendedName>
        <fullName evidence="1">Transposase Tc1-like domain-containing protein</fullName>
    </recommendedName>
</protein>
<dbReference type="EMBL" id="HADX01000444">
    <property type="protein sequence ID" value="SBP22676.1"/>
    <property type="molecule type" value="Transcribed_RNA"/>
</dbReference>
<sequence length="93" mass="10425">MTISRSRSGAPHKISPCRVSMILRKVRNDPRTTREELVNDLKVAGTTVNKKIIGNTLHHNGFKSCSAPKVPLLKKAHVQARLKFTNEHLNDSE</sequence>